<accession>A0A2S1YKF8</accession>
<dbReference type="Pfam" id="PF00069">
    <property type="entry name" value="Pkinase"/>
    <property type="match status" value="1"/>
</dbReference>
<dbReference type="PANTHER" id="PTHR44305:SF2">
    <property type="entry name" value="SI:DKEY-192D15.2"/>
    <property type="match status" value="1"/>
</dbReference>
<gene>
    <name evidence="2" type="ORF">HYN56_10065</name>
</gene>
<dbReference type="EMBL" id="CP029255">
    <property type="protein sequence ID" value="AWK04555.1"/>
    <property type="molecule type" value="Genomic_DNA"/>
</dbReference>
<keyword evidence="3" id="KW-1185">Reference proteome</keyword>
<dbReference type="SUPFAM" id="SSF56112">
    <property type="entry name" value="Protein kinase-like (PK-like)"/>
    <property type="match status" value="1"/>
</dbReference>
<dbReference type="InterPro" id="IPR000719">
    <property type="entry name" value="Prot_kinase_dom"/>
</dbReference>
<dbReference type="Proteomes" id="UP000245250">
    <property type="component" value="Chromosome"/>
</dbReference>
<dbReference type="PANTHER" id="PTHR44305">
    <property type="entry name" value="SI:DKEY-192D15.2-RELATED"/>
    <property type="match status" value="1"/>
</dbReference>
<evidence type="ECO:0000313" key="3">
    <source>
        <dbReference type="Proteomes" id="UP000245250"/>
    </source>
</evidence>
<dbReference type="AlphaFoldDB" id="A0A2S1YKF8"/>
<dbReference type="OrthoDB" id="9813021at2"/>
<name>A0A2S1YKF8_9FLAO</name>
<evidence type="ECO:0000259" key="1">
    <source>
        <dbReference type="PROSITE" id="PS50011"/>
    </source>
</evidence>
<protein>
    <recommendedName>
        <fullName evidence="1">Protein kinase domain-containing protein</fullName>
    </recommendedName>
</protein>
<dbReference type="InterPro" id="IPR011009">
    <property type="entry name" value="Kinase-like_dom_sf"/>
</dbReference>
<evidence type="ECO:0000313" key="2">
    <source>
        <dbReference type="EMBL" id="AWK04555.1"/>
    </source>
</evidence>
<dbReference type="KEGG" id="fcr:HYN56_10065"/>
<dbReference type="GO" id="GO:0005524">
    <property type="term" value="F:ATP binding"/>
    <property type="evidence" value="ECO:0007669"/>
    <property type="project" value="InterPro"/>
</dbReference>
<dbReference type="RefSeq" id="WP_109192054.1">
    <property type="nucleotide sequence ID" value="NZ_CP029255.1"/>
</dbReference>
<reference evidence="2 3" key="1">
    <citation type="submission" date="2018-05" db="EMBL/GenBank/DDBJ databases">
        <title>Genome sequencing of Flavobacterium sp. HYN0056.</title>
        <authorList>
            <person name="Yi H."/>
            <person name="Baek C."/>
        </authorList>
    </citation>
    <scope>NUCLEOTIDE SEQUENCE [LARGE SCALE GENOMIC DNA]</scope>
    <source>
        <strain evidence="2 3">HYN0056</strain>
    </source>
</reference>
<proteinExistence type="predicted"/>
<dbReference type="InterPro" id="IPR053083">
    <property type="entry name" value="TF_kinase-domain_protein"/>
</dbReference>
<feature type="domain" description="Protein kinase" evidence="1">
    <location>
        <begin position="11"/>
        <end position="283"/>
    </location>
</feature>
<sequence length="544" mass="63921">MIREILEEYITGNIVEEKSGASGTVFIVEHDAHTTPRRVAYKTIKVNKLNTDQEKYFIDECELWFSRQNSYLVKAFYPLIIKDIPFICMPYFKKDLKTLMLERSFSYIEALVISCKITKSLVEMQKSGIKYHQDFNPPNILIEDLQDKYPNYQSLNALNLVPKISDLGIADLIERIGPTYGGGGGKFPFKAPEQYDRKKYLGYNPDVFALATMIYMLFTNKHPNDLSKERALNKNTSSSYFSNWAFSAKISFTNKNLELILNKCLKEDPTERASAIDLYDALIAELEKIDSVTADKLKFNFEYFDKSNSADLLIQEIESLKNILKLPSRKNQIYINILKKIEYLKTNIVNELDVISLCEYYKLSAINFDENIHRKENILENTLDITNILFKWHSKIRVHHRYSEIKMGDKIIQKLPNFRDIEIVSTYFEVIYKVLLKEQNEKYIEDLFKKFNNDIFYSIYLYTKASLKKNYSNELSGAIELLEKATQLNPTEPLFNYMIYYWILTDYNQMKNQNVDLENKKQIAFKYLKENSKNWEILKSFNPD</sequence>
<organism evidence="2 3">
    <name type="scientific">Flavobacterium crocinum</name>
    <dbReference type="NCBI Taxonomy" id="2183896"/>
    <lineage>
        <taxon>Bacteria</taxon>
        <taxon>Pseudomonadati</taxon>
        <taxon>Bacteroidota</taxon>
        <taxon>Flavobacteriia</taxon>
        <taxon>Flavobacteriales</taxon>
        <taxon>Flavobacteriaceae</taxon>
        <taxon>Flavobacterium</taxon>
    </lineage>
</organism>
<dbReference type="GO" id="GO:0004672">
    <property type="term" value="F:protein kinase activity"/>
    <property type="evidence" value="ECO:0007669"/>
    <property type="project" value="InterPro"/>
</dbReference>
<dbReference type="PROSITE" id="PS50011">
    <property type="entry name" value="PROTEIN_KINASE_DOM"/>
    <property type="match status" value="1"/>
</dbReference>
<dbReference type="Gene3D" id="1.10.510.10">
    <property type="entry name" value="Transferase(Phosphotransferase) domain 1"/>
    <property type="match status" value="1"/>
</dbReference>